<organism evidence="2 3">
    <name type="scientific">Cryptococcus wingfieldii CBS 7118</name>
    <dbReference type="NCBI Taxonomy" id="1295528"/>
    <lineage>
        <taxon>Eukaryota</taxon>
        <taxon>Fungi</taxon>
        <taxon>Dikarya</taxon>
        <taxon>Basidiomycota</taxon>
        <taxon>Agaricomycotina</taxon>
        <taxon>Tremellomycetes</taxon>
        <taxon>Tremellales</taxon>
        <taxon>Cryptococcaceae</taxon>
        <taxon>Cryptococcus</taxon>
    </lineage>
</organism>
<dbReference type="Proteomes" id="UP000094819">
    <property type="component" value="Unassembled WGS sequence"/>
</dbReference>
<keyword evidence="3" id="KW-1185">Reference proteome</keyword>
<dbReference type="AlphaFoldDB" id="A0A1E3I1L1"/>
<name>A0A1E3I1L1_9TREE</name>
<dbReference type="OrthoDB" id="10462994at2759"/>
<evidence type="ECO:0000313" key="3">
    <source>
        <dbReference type="Proteomes" id="UP000094819"/>
    </source>
</evidence>
<proteinExistence type="predicted"/>
<feature type="region of interest" description="Disordered" evidence="1">
    <location>
        <begin position="1"/>
        <end position="22"/>
    </location>
</feature>
<reference evidence="2 3" key="1">
    <citation type="submission" date="2016-06" db="EMBL/GenBank/DDBJ databases">
        <title>Evolution of pathogenesis and genome organization in the Tremellales.</title>
        <authorList>
            <person name="Cuomo C."/>
            <person name="Litvintseva A."/>
            <person name="Heitman J."/>
            <person name="Chen Y."/>
            <person name="Sun S."/>
            <person name="Springer D."/>
            <person name="Dromer F."/>
            <person name="Young S."/>
            <person name="Zeng Q."/>
            <person name="Chapman S."/>
            <person name="Gujja S."/>
            <person name="Saif S."/>
            <person name="Birren B."/>
        </authorList>
    </citation>
    <scope>NUCLEOTIDE SEQUENCE [LARGE SCALE GENOMIC DNA]</scope>
    <source>
        <strain evidence="2 3">CBS 7118</strain>
    </source>
</reference>
<evidence type="ECO:0000256" key="1">
    <source>
        <dbReference type="SAM" id="MobiDB-lite"/>
    </source>
</evidence>
<dbReference type="EMBL" id="AWGH01000040">
    <property type="protein sequence ID" value="ODN82502.1"/>
    <property type="molecule type" value="Genomic_DNA"/>
</dbReference>
<comment type="caution">
    <text evidence="2">The sequence shown here is derived from an EMBL/GenBank/DDBJ whole genome shotgun (WGS) entry which is preliminary data.</text>
</comment>
<gene>
    <name evidence="2" type="ORF">L198_07724</name>
</gene>
<dbReference type="RefSeq" id="XP_019028329.1">
    <property type="nucleotide sequence ID" value="XM_019179712.1"/>
</dbReference>
<sequence length="144" mass="16226">MDPAAWSKVTDGPVFSSSDSEYGPGHNGNGLKGHYFTEFAHQHIKVSRQEACKAWLACIDLVHILEWLSKAPPKLVAQKARAIDTDVASWGMLFNAPTNDFSNSWWRLLFREWRNVPGNFPKSFMLCTHGKRTATFQQLGSSML</sequence>
<accession>A0A1E3I1L1</accession>
<evidence type="ECO:0000313" key="2">
    <source>
        <dbReference type="EMBL" id="ODN82502.1"/>
    </source>
</evidence>
<protein>
    <submittedName>
        <fullName evidence="2">Uncharacterized protein</fullName>
    </submittedName>
</protein>
<dbReference type="GeneID" id="30196935"/>